<dbReference type="Proteomes" id="UP001209878">
    <property type="component" value="Unassembled WGS sequence"/>
</dbReference>
<protein>
    <recommendedName>
        <fullName evidence="2">Protein O-mannosyl-transferase C-terminal four TM domain-containing protein</fullName>
    </recommendedName>
</protein>
<dbReference type="InterPro" id="IPR027005">
    <property type="entry name" value="PMT-like"/>
</dbReference>
<feature type="transmembrane region" description="Helical" evidence="1">
    <location>
        <begin position="65"/>
        <end position="81"/>
    </location>
</feature>
<evidence type="ECO:0000313" key="3">
    <source>
        <dbReference type="EMBL" id="KAK2163216.1"/>
    </source>
</evidence>
<dbReference type="InterPro" id="IPR032421">
    <property type="entry name" value="PMT_4TMC"/>
</dbReference>
<sequence length="144" mass="16691">MVIYTSLRVGHGVRKQRGYEDPKHTAVHREQMFEGGDWLLLGWALHYLPFWTMGRVLYFHHYMPAFVYSCMLSGIVLDYIVTSLSRSFGKGSFIVYHILCGSVLLVIFYSFYLFCPLSYGMTGALADNDTSIMYGLKWMDSWQI</sequence>
<dbReference type="PANTHER" id="PTHR10050:SF46">
    <property type="entry name" value="PROTEIN O-MANNOSYL-TRANSFERASE 2"/>
    <property type="match status" value="1"/>
</dbReference>
<dbReference type="AlphaFoldDB" id="A0AAD9K1M4"/>
<dbReference type="PANTHER" id="PTHR10050">
    <property type="entry name" value="DOLICHYL-PHOSPHATE-MANNOSE--PROTEIN MANNOSYLTRANSFERASE"/>
    <property type="match status" value="1"/>
</dbReference>
<feature type="domain" description="Protein O-mannosyl-transferase C-terminal four TM" evidence="2">
    <location>
        <begin position="2"/>
        <end position="142"/>
    </location>
</feature>
<evidence type="ECO:0000259" key="2">
    <source>
        <dbReference type="Pfam" id="PF16192"/>
    </source>
</evidence>
<organism evidence="3 4">
    <name type="scientific">Ridgeia piscesae</name>
    <name type="common">Tubeworm</name>
    <dbReference type="NCBI Taxonomy" id="27915"/>
    <lineage>
        <taxon>Eukaryota</taxon>
        <taxon>Metazoa</taxon>
        <taxon>Spiralia</taxon>
        <taxon>Lophotrochozoa</taxon>
        <taxon>Annelida</taxon>
        <taxon>Polychaeta</taxon>
        <taxon>Sedentaria</taxon>
        <taxon>Canalipalpata</taxon>
        <taxon>Sabellida</taxon>
        <taxon>Siboglinidae</taxon>
        <taxon>Ridgeia</taxon>
    </lineage>
</organism>
<dbReference type="Pfam" id="PF16192">
    <property type="entry name" value="PMT_4TMC"/>
    <property type="match status" value="1"/>
</dbReference>
<evidence type="ECO:0000256" key="1">
    <source>
        <dbReference type="SAM" id="Phobius"/>
    </source>
</evidence>
<keyword evidence="1" id="KW-1133">Transmembrane helix</keyword>
<proteinExistence type="predicted"/>
<keyword evidence="4" id="KW-1185">Reference proteome</keyword>
<name>A0AAD9K1M4_RIDPI</name>
<dbReference type="GO" id="GO:0004169">
    <property type="term" value="F:dolichyl-phosphate-mannose-protein mannosyltransferase activity"/>
    <property type="evidence" value="ECO:0007669"/>
    <property type="project" value="TreeGrafter"/>
</dbReference>
<dbReference type="EMBL" id="JAODUO010001474">
    <property type="protein sequence ID" value="KAK2163216.1"/>
    <property type="molecule type" value="Genomic_DNA"/>
</dbReference>
<reference evidence="3" key="1">
    <citation type="journal article" date="2023" name="Mol. Biol. Evol.">
        <title>Third-Generation Sequencing Reveals the Adaptive Role of the Epigenome in Three Deep-Sea Polychaetes.</title>
        <authorList>
            <person name="Perez M."/>
            <person name="Aroh O."/>
            <person name="Sun Y."/>
            <person name="Lan Y."/>
            <person name="Juniper S.K."/>
            <person name="Young C.R."/>
            <person name="Angers B."/>
            <person name="Qian P.Y."/>
        </authorList>
    </citation>
    <scope>NUCLEOTIDE SEQUENCE</scope>
    <source>
        <strain evidence="3">R07B-5</strain>
    </source>
</reference>
<keyword evidence="1" id="KW-0812">Transmembrane</keyword>
<feature type="transmembrane region" description="Helical" evidence="1">
    <location>
        <begin position="93"/>
        <end position="114"/>
    </location>
</feature>
<comment type="caution">
    <text evidence="3">The sequence shown here is derived from an EMBL/GenBank/DDBJ whole genome shotgun (WGS) entry which is preliminary data.</text>
</comment>
<dbReference type="GO" id="GO:0005783">
    <property type="term" value="C:endoplasmic reticulum"/>
    <property type="evidence" value="ECO:0007669"/>
    <property type="project" value="TreeGrafter"/>
</dbReference>
<gene>
    <name evidence="3" type="ORF">NP493_1474g00026</name>
</gene>
<keyword evidence="1" id="KW-0472">Membrane</keyword>
<evidence type="ECO:0000313" key="4">
    <source>
        <dbReference type="Proteomes" id="UP001209878"/>
    </source>
</evidence>
<accession>A0AAD9K1M4</accession>